<dbReference type="SUPFAM" id="SSF52266">
    <property type="entry name" value="SGNH hydrolase"/>
    <property type="match status" value="1"/>
</dbReference>
<feature type="compositionally biased region" description="Basic and acidic residues" evidence="1">
    <location>
        <begin position="63"/>
        <end position="72"/>
    </location>
</feature>
<comment type="caution">
    <text evidence="2">The sequence shown here is derived from an EMBL/GenBank/DDBJ whole genome shotgun (WGS) entry which is preliminary data.</text>
</comment>
<dbReference type="Proteomes" id="UP001489004">
    <property type="component" value="Unassembled WGS sequence"/>
</dbReference>
<organism evidence="2 3">
    <name type="scientific">[Myrmecia] bisecta</name>
    <dbReference type="NCBI Taxonomy" id="41462"/>
    <lineage>
        <taxon>Eukaryota</taxon>
        <taxon>Viridiplantae</taxon>
        <taxon>Chlorophyta</taxon>
        <taxon>core chlorophytes</taxon>
        <taxon>Trebouxiophyceae</taxon>
        <taxon>Trebouxiales</taxon>
        <taxon>Trebouxiaceae</taxon>
        <taxon>Myrmecia</taxon>
    </lineage>
</organism>
<dbReference type="Gene3D" id="3.40.50.1110">
    <property type="entry name" value="SGNH hydrolase"/>
    <property type="match status" value="1"/>
</dbReference>
<evidence type="ECO:0000313" key="2">
    <source>
        <dbReference type="EMBL" id="KAK9814080.1"/>
    </source>
</evidence>
<dbReference type="AlphaFoldDB" id="A0AAW1PWD0"/>
<reference evidence="2 3" key="1">
    <citation type="journal article" date="2024" name="Nat. Commun.">
        <title>Phylogenomics reveals the evolutionary origins of lichenization in chlorophyte algae.</title>
        <authorList>
            <person name="Puginier C."/>
            <person name="Libourel C."/>
            <person name="Otte J."/>
            <person name="Skaloud P."/>
            <person name="Haon M."/>
            <person name="Grisel S."/>
            <person name="Petersen M."/>
            <person name="Berrin J.G."/>
            <person name="Delaux P.M."/>
            <person name="Dal Grande F."/>
            <person name="Keller J."/>
        </authorList>
    </citation>
    <scope>NUCLEOTIDE SEQUENCE [LARGE SCALE GENOMIC DNA]</scope>
    <source>
        <strain evidence="2 3">SAG 2043</strain>
    </source>
</reference>
<dbReference type="InterPro" id="IPR036514">
    <property type="entry name" value="SGNH_hydro_sf"/>
</dbReference>
<keyword evidence="3" id="KW-1185">Reference proteome</keyword>
<protein>
    <submittedName>
        <fullName evidence="2">Uncharacterized protein</fullName>
    </submittedName>
</protein>
<name>A0AAW1PWD0_9CHLO</name>
<evidence type="ECO:0000256" key="1">
    <source>
        <dbReference type="SAM" id="MobiDB-lite"/>
    </source>
</evidence>
<proteinExistence type="predicted"/>
<gene>
    <name evidence="2" type="ORF">WJX72_000368</name>
</gene>
<evidence type="ECO:0000313" key="3">
    <source>
        <dbReference type="Proteomes" id="UP001489004"/>
    </source>
</evidence>
<accession>A0AAW1PWD0</accession>
<sequence length="438" mass="49520">MSSAACVRQITGCFRVAATWRFPQPPLLRTCWAVLAALCLATSCWALAGTAPDTWNPRRHRKAAEGLRKTDSGSRLSDSSPFIDGRHAEQDYSFSGSEWYQKLVSEGARAMPLSSHTAPTCGLLPRDWEPVHGSWYRDVLGHFQFEPHQCRLRRLTGQQARQCLAHRHIVFIGDSITRYQYTSLVDFLGKKKFMARYGHAKVQSLACEKEWLGGWDDFFVNGSLAIQQAVGAHATETCDCFHRPAAEVHNRSREIREFTLSGFDADVPHGGRAQSATLRVSYYQVLDNPTFADAGINAINKVLKELPERQIPADVVIMNMGIWFYNQNAANDPEPIFRSIFRAARDAPDPKPTFFWKPTTATINPGEVHYSGLNQHSLRMCQEEGGWKLHDVHAVSQSAKDQGLSFYWDSFHFIAAMYEQFNDLLLNTLCKVDHQFAY</sequence>
<dbReference type="EMBL" id="JALJOR010000007">
    <property type="protein sequence ID" value="KAK9814080.1"/>
    <property type="molecule type" value="Genomic_DNA"/>
</dbReference>
<feature type="region of interest" description="Disordered" evidence="1">
    <location>
        <begin position="59"/>
        <end position="83"/>
    </location>
</feature>